<evidence type="ECO:0000313" key="3">
    <source>
        <dbReference type="Proteomes" id="UP000277294"/>
    </source>
</evidence>
<dbReference type="InterPro" id="IPR000157">
    <property type="entry name" value="TIR_dom"/>
</dbReference>
<dbReference type="Proteomes" id="UP000277294">
    <property type="component" value="Unassembled WGS sequence"/>
</dbReference>
<dbReference type="InterPro" id="IPR013568">
    <property type="entry name" value="SEFIR_dom"/>
</dbReference>
<dbReference type="GO" id="GO:0007165">
    <property type="term" value="P:signal transduction"/>
    <property type="evidence" value="ECO:0007669"/>
    <property type="project" value="InterPro"/>
</dbReference>
<sequence length="476" mass="55015">MSQTAEDFRPKVFISYSWTSLDHQRWVLDVAKRLTEANVHALLDIWDLQPGADSIHFMERMVNDPSVQKVLILADEKYVAKANDREGGVGTETQIISPELYSQTDAGKFVLVVCERDEKGRPYLPTYYKSKIYIDLSDEGRYAEEFEKLLRWIYDKPAEVRPAFGATPSFLQENSATDLGTAMYARRAMEAMRSGKPQALGSFIEYLDVLARHLERLRITRESGKEFDEQVVESFVSFKPFRDEFLEVLRVVMTHSQDLEMGRVLHRFFEQIYNYNERPYDYIGSYRSTDFDNFRLVCRELFLLTNSLALKLQRLDVVHTLLEQDYYITVADGRQTMYSFGVMAREVESMDHRRRRLSSDRANLIADMLLNRANGSFVTRDDVLQADFVLHLRSRLTGQRHWHPATHVFAGGIHRAFEVFARSSSRAFFAKLAPILGVDDVERLKVFVEQMGQYGQGFNSGDAKLLTGFDELCTRA</sequence>
<dbReference type="EMBL" id="UWPJ01000027">
    <property type="protein sequence ID" value="VCU71524.1"/>
    <property type="molecule type" value="Genomic_DNA"/>
</dbReference>
<organism evidence="2 3">
    <name type="scientific">Pigmentiphaga humi</name>
    <dbReference type="NCBI Taxonomy" id="2478468"/>
    <lineage>
        <taxon>Bacteria</taxon>
        <taxon>Pseudomonadati</taxon>
        <taxon>Pseudomonadota</taxon>
        <taxon>Betaproteobacteria</taxon>
        <taxon>Burkholderiales</taxon>
        <taxon>Alcaligenaceae</taxon>
        <taxon>Pigmentiphaga</taxon>
    </lineage>
</organism>
<dbReference type="PROSITE" id="PS51534">
    <property type="entry name" value="SEFIR"/>
    <property type="match status" value="1"/>
</dbReference>
<feature type="domain" description="SEFIR" evidence="1">
    <location>
        <begin position="9"/>
        <end position="145"/>
    </location>
</feature>
<dbReference type="Gene3D" id="3.40.50.10140">
    <property type="entry name" value="Toll/interleukin-1 receptor homology (TIR) domain"/>
    <property type="match status" value="1"/>
</dbReference>
<proteinExistence type="predicted"/>
<dbReference type="AlphaFoldDB" id="A0A3P4B5F1"/>
<reference evidence="2 3" key="1">
    <citation type="submission" date="2018-10" db="EMBL/GenBank/DDBJ databases">
        <authorList>
            <person name="Criscuolo A."/>
        </authorList>
    </citation>
    <scope>NUCLEOTIDE SEQUENCE [LARGE SCALE GENOMIC DNA]</scope>
    <source>
        <strain evidence="2">DnA1</strain>
    </source>
</reference>
<dbReference type="OrthoDB" id="5149141at2"/>
<accession>A0A3P4B5F1</accession>
<dbReference type="SUPFAM" id="SSF52200">
    <property type="entry name" value="Toll/Interleukin receptor TIR domain"/>
    <property type="match status" value="1"/>
</dbReference>
<dbReference type="Pfam" id="PF13676">
    <property type="entry name" value="TIR_2"/>
    <property type="match status" value="1"/>
</dbReference>
<keyword evidence="3" id="KW-1185">Reference proteome</keyword>
<evidence type="ECO:0000259" key="1">
    <source>
        <dbReference type="PROSITE" id="PS51534"/>
    </source>
</evidence>
<protein>
    <submittedName>
        <fullName evidence="2">SEFIR domain protein</fullName>
    </submittedName>
</protein>
<gene>
    <name evidence="2" type="ORF">PIGHUM_03609</name>
</gene>
<evidence type="ECO:0000313" key="2">
    <source>
        <dbReference type="EMBL" id="VCU71524.1"/>
    </source>
</evidence>
<dbReference type="InterPro" id="IPR035897">
    <property type="entry name" value="Toll_tir_struct_dom_sf"/>
</dbReference>
<name>A0A3P4B5F1_9BURK</name>
<dbReference type="RefSeq" id="WP_160142342.1">
    <property type="nucleotide sequence ID" value="NZ_UWPJ01000027.1"/>
</dbReference>